<sequence>MPLAIYVLGLMIFSMTTSEFMVAGIMPSLSAEFGVSIAAIGYLISSYAAGMIIGGPLLTIGLLKVPRKKAFLALSFIFLVGQTLGALAPNYELMMAARVLTGIASSACFGVAIAIALTLVRPERSGRAASIVLGGLMVATAVGLPAAMLFDQYWGWRSSFWAVDVLVLVSGLMALILIPKSTKEESASITIRSELAAFRSRHLWAAFATSMLIIGATFAAFSYFTPILTDLAGFDSQTVPLLLGIYGVATVVGNTITGRLADRHMMTILTTGLIVLTAALVLFGLLARSPVMAVAAVIVIGLSGVTMNPAMVTRVSRVSNSGALVSTFHVSVVNFGIVVGSTIGGMTIDHGFGLVSPLWVGAGLALLGLLSLLPYYNKKSAVATASPSAAETGKSCA</sequence>
<dbReference type="InterPro" id="IPR036259">
    <property type="entry name" value="MFS_trans_sf"/>
</dbReference>
<feature type="transmembrane region" description="Helical" evidence="7">
    <location>
        <begin position="292"/>
        <end position="311"/>
    </location>
</feature>
<evidence type="ECO:0000256" key="5">
    <source>
        <dbReference type="ARBA" id="ARBA00022989"/>
    </source>
</evidence>
<comment type="caution">
    <text evidence="9">The sequence shown here is derived from an EMBL/GenBank/DDBJ whole genome shotgun (WGS) entry which is preliminary data.</text>
</comment>
<evidence type="ECO:0000256" key="1">
    <source>
        <dbReference type="ARBA" id="ARBA00004651"/>
    </source>
</evidence>
<evidence type="ECO:0000313" key="10">
    <source>
        <dbReference type="Proteomes" id="UP000535838"/>
    </source>
</evidence>
<dbReference type="EMBL" id="JACJVQ010000003">
    <property type="protein sequence ID" value="MBB6633254.1"/>
    <property type="molecule type" value="Genomic_DNA"/>
</dbReference>
<evidence type="ECO:0000256" key="2">
    <source>
        <dbReference type="ARBA" id="ARBA00022448"/>
    </source>
</evidence>
<dbReference type="SUPFAM" id="SSF103473">
    <property type="entry name" value="MFS general substrate transporter"/>
    <property type="match status" value="1"/>
</dbReference>
<keyword evidence="3" id="KW-1003">Cell membrane</keyword>
<evidence type="ECO:0000256" key="3">
    <source>
        <dbReference type="ARBA" id="ARBA00022475"/>
    </source>
</evidence>
<dbReference type="Proteomes" id="UP000535838">
    <property type="component" value="Unassembled WGS sequence"/>
</dbReference>
<evidence type="ECO:0000256" key="6">
    <source>
        <dbReference type="ARBA" id="ARBA00023136"/>
    </source>
</evidence>
<feature type="transmembrane region" description="Helical" evidence="7">
    <location>
        <begin position="70"/>
        <end position="89"/>
    </location>
</feature>
<dbReference type="InterPro" id="IPR050189">
    <property type="entry name" value="MFS_Efflux_Transporters"/>
</dbReference>
<feature type="transmembrane region" description="Helical" evidence="7">
    <location>
        <begin position="160"/>
        <end position="182"/>
    </location>
</feature>
<dbReference type="PANTHER" id="PTHR43124:SF8">
    <property type="entry name" value="INNER MEMBRANE TRANSPORT PROTEIN YDHP"/>
    <property type="match status" value="1"/>
</dbReference>
<feature type="transmembrane region" description="Helical" evidence="7">
    <location>
        <begin position="40"/>
        <end position="63"/>
    </location>
</feature>
<keyword evidence="10" id="KW-1185">Reference proteome</keyword>
<feature type="transmembrane region" description="Helical" evidence="7">
    <location>
        <begin position="237"/>
        <end position="256"/>
    </location>
</feature>
<dbReference type="InterPro" id="IPR011701">
    <property type="entry name" value="MFS"/>
</dbReference>
<keyword evidence="6 7" id="KW-0472">Membrane</keyword>
<dbReference type="PROSITE" id="PS50850">
    <property type="entry name" value="MFS"/>
    <property type="match status" value="1"/>
</dbReference>
<feature type="transmembrane region" description="Helical" evidence="7">
    <location>
        <begin position="131"/>
        <end position="154"/>
    </location>
</feature>
<dbReference type="RefSeq" id="WP_185118474.1">
    <property type="nucleotide sequence ID" value="NZ_JACJVQ010000003.1"/>
</dbReference>
<dbReference type="AlphaFoldDB" id="A0A841SMT6"/>
<feature type="transmembrane region" description="Helical" evidence="7">
    <location>
        <begin position="203"/>
        <end position="225"/>
    </location>
</feature>
<feature type="transmembrane region" description="Helical" evidence="7">
    <location>
        <begin position="268"/>
        <end position="286"/>
    </location>
</feature>
<feature type="transmembrane region" description="Helical" evidence="7">
    <location>
        <begin position="95"/>
        <end position="119"/>
    </location>
</feature>
<dbReference type="PANTHER" id="PTHR43124">
    <property type="entry name" value="PURINE EFFLUX PUMP PBUE"/>
    <property type="match status" value="1"/>
</dbReference>
<accession>A0A841SMT6</accession>
<dbReference type="Pfam" id="PF07690">
    <property type="entry name" value="MFS_1"/>
    <property type="match status" value="1"/>
</dbReference>
<proteinExistence type="predicted"/>
<dbReference type="GO" id="GO:0005886">
    <property type="term" value="C:plasma membrane"/>
    <property type="evidence" value="ECO:0007669"/>
    <property type="project" value="UniProtKB-SubCell"/>
</dbReference>
<reference evidence="9 10" key="1">
    <citation type="submission" date="2020-08" db="EMBL/GenBank/DDBJ databases">
        <title>Cohnella phylogeny.</title>
        <authorList>
            <person name="Dunlap C."/>
        </authorList>
    </citation>
    <scope>NUCLEOTIDE SEQUENCE [LARGE SCALE GENOMIC DNA]</scope>
    <source>
        <strain evidence="9 10">DSM 25241</strain>
    </source>
</reference>
<feature type="domain" description="Major facilitator superfamily (MFS) profile" evidence="8">
    <location>
        <begin position="2"/>
        <end position="380"/>
    </location>
</feature>
<evidence type="ECO:0000259" key="8">
    <source>
        <dbReference type="PROSITE" id="PS50850"/>
    </source>
</evidence>
<evidence type="ECO:0000256" key="4">
    <source>
        <dbReference type="ARBA" id="ARBA00022692"/>
    </source>
</evidence>
<dbReference type="Gene3D" id="1.20.1250.20">
    <property type="entry name" value="MFS general substrate transporter like domains"/>
    <property type="match status" value="2"/>
</dbReference>
<evidence type="ECO:0000256" key="7">
    <source>
        <dbReference type="SAM" id="Phobius"/>
    </source>
</evidence>
<dbReference type="GO" id="GO:0022857">
    <property type="term" value="F:transmembrane transporter activity"/>
    <property type="evidence" value="ECO:0007669"/>
    <property type="project" value="InterPro"/>
</dbReference>
<protein>
    <submittedName>
        <fullName evidence="9">MFS transporter</fullName>
    </submittedName>
</protein>
<gene>
    <name evidence="9" type="ORF">H7B67_03880</name>
</gene>
<keyword evidence="2" id="KW-0813">Transport</keyword>
<dbReference type="CDD" id="cd17324">
    <property type="entry name" value="MFS_NepI_like"/>
    <property type="match status" value="1"/>
</dbReference>
<comment type="subcellular location">
    <subcellularLocation>
        <location evidence="1">Cell membrane</location>
        <topology evidence="1">Multi-pass membrane protein</topology>
    </subcellularLocation>
</comment>
<feature type="transmembrane region" description="Helical" evidence="7">
    <location>
        <begin position="323"/>
        <end position="346"/>
    </location>
</feature>
<keyword evidence="5 7" id="KW-1133">Transmembrane helix</keyword>
<name>A0A841SMT6_9BACL</name>
<organism evidence="9 10">
    <name type="scientific">Cohnella thailandensis</name>
    <dbReference type="NCBI Taxonomy" id="557557"/>
    <lineage>
        <taxon>Bacteria</taxon>
        <taxon>Bacillati</taxon>
        <taxon>Bacillota</taxon>
        <taxon>Bacilli</taxon>
        <taxon>Bacillales</taxon>
        <taxon>Paenibacillaceae</taxon>
        <taxon>Cohnella</taxon>
    </lineage>
</organism>
<keyword evidence="4 7" id="KW-0812">Transmembrane</keyword>
<feature type="transmembrane region" description="Helical" evidence="7">
    <location>
        <begin position="358"/>
        <end position="376"/>
    </location>
</feature>
<evidence type="ECO:0000313" key="9">
    <source>
        <dbReference type="EMBL" id="MBB6633254.1"/>
    </source>
</evidence>
<dbReference type="InterPro" id="IPR020846">
    <property type="entry name" value="MFS_dom"/>
</dbReference>